<feature type="domain" description="AMP-dependent synthetase/ligase" evidence="2">
    <location>
        <begin position="112"/>
        <end position="256"/>
    </location>
</feature>
<sequence length="415" mass="44834">MPAAEGMAAGGWWRCRTVLRRFVADLVEGELVRQRRSATGRARPWPQELAFDADLGVDSLELLGLAAALAESLHLHESGIEDYLLRERTLGGWLDVAQAGLERHSSQLTFRTSGSNGAPKACRHSLAGLQQEVEHHARVVGNRRRVLSAVPSHHIYGFLFNLLLPRALGLGADAFVDLRDSSPAWLARGARPGDLVVAHPDYWQAVARAVPSLAPDVVGVTSTAPCPDAVSAAVEAAGIARLVHVYGCSESGGIGWRSGWRDPYRLLPHWDFVQGEDRLVRRRPDGSAEEIACQDRLDRLGEDLFRVAGRRDEAVQVGGVNVFPSRVVAALLEHPLVEQAAVRLMRPDEGSRLKAFVVPAAGVQGEALLRELDGWTATRLTAAQRPRAIRIGGRLPVGAGGKAADWSIDGKDAAI</sequence>
<dbReference type="InterPro" id="IPR000873">
    <property type="entry name" value="AMP-dep_synth/lig_dom"/>
</dbReference>
<evidence type="ECO:0000313" key="5">
    <source>
        <dbReference type="Proteomes" id="UP001596037"/>
    </source>
</evidence>
<dbReference type="PANTHER" id="PTHR43352">
    <property type="entry name" value="ACETYL-COA SYNTHETASE"/>
    <property type="match status" value="1"/>
</dbReference>
<dbReference type="Pfam" id="PF13193">
    <property type="entry name" value="AMP-binding_C"/>
    <property type="match status" value="1"/>
</dbReference>
<dbReference type="Gene3D" id="3.40.50.12780">
    <property type="entry name" value="N-terminal domain of ligase-like"/>
    <property type="match status" value="1"/>
</dbReference>
<gene>
    <name evidence="4" type="ORF">ACFPOE_01525</name>
</gene>
<evidence type="ECO:0000259" key="2">
    <source>
        <dbReference type="Pfam" id="PF00501"/>
    </source>
</evidence>
<accession>A0ABW0N697</accession>
<keyword evidence="5" id="KW-1185">Reference proteome</keyword>
<name>A0ABW0N697_9BURK</name>
<dbReference type="EMBL" id="JBHSMF010000002">
    <property type="protein sequence ID" value="MFC5496201.1"/>
    <property type="molecule type" value="Genomic_DNA"/>
</dbReference>
<dbReference type="PANTHER" id="PTHR43352:SF1">
    <property type="entry name" value="ANTHRANILATE--COA LIGASE"/>
    <property type="match status" value="1"/>
</dbReference>
<evidence type="ECO:0000313" key="4">
    <source>
        <dbReference type="EMBL" id="MFC5496201.1"/>
    </source>
</evidence>
<dbReference type="Pfam" id="PF00501">
    <property type="entry name" value="AMP-binding"/>
    <property type="match status" value="1"/>
</dbReference>
<keyword evidence="1" id="KW-0436">Ligase</keyword>
<dbReference type="InterPro" id="IPR045851">
    <property type="entry name" value="AMP-bd_C_sf"/>
</dbReference>
<proteinExistence type="predicted"/>
<organism evidence="4 5">
    <name type="scientific">Caenimonas terrae</name>
    <dbReference type="NCBI Taxonomy" id="696074"/>
    <lineage>
        <taxon>Bacteria</taxon>
        <taxon>Pseudomonadati</taxon>
        <taxon>Pseudomonadota</taxon>
        <taxon>Betaproteobacteria</taxon>
        <taxon>Burkholderiales</taxon>
        <taxon>Comamonadaceae</taxon>
        <taxon>Caenimonas</taxon>
    </lineage>
</organism>
<dbReference type="RefSeq" id="WP_376848230.1">
    <property type="nucleotide sequence ID" value="NZ_JBHSMF010000002.1"/>
</dbReference>
<comment type="caution">
    <text evidence="4">The sequence shown here is derived from an EMBL/GenBank/DDBJ whole genome shotgun (WGS) entry which is preliminary data.</text>
</comment>
<reference evidence="5" key="1">
    <citation type="journal article" date="2019" name="Int. J. Syst. Evol. Microbiol.">
        <title>The Global Catalogue of Microorganisms (GCM) 10K type strain sequencing project: providing services to taxonomists for standard genome sequencing and annotation.</title>
        <authorList>
            <consortium name="The Broad Institute Genomics Platform"/>
            <consortium name="The Broad Institute Genome Sequencing Center for Infectious Disease"/>
            <person name="Wu L."/>
            <person name="Ma J."/>
        </authorList>
    </citation>
    <scope>NUCLEOTIDE SEQUENCE [LARGE SCALE GENOMIC DNA]</scope>
    <source>
        <strain evidence="5">CCUG 57401</strain>
    </source>
</reference>
<dbReference type="Gene3D" id="3.30.300.30">
    <property type="match status" value="1"/>
</dbReference>
<dbReference type="PROSITE" id="PS00012">
    <property type="entry name" value="PHOSPHOPANTETHEINE"/>
    <property type="match status" value="1"/>
</dbReference>
<evidence type="ECO:0000256" key="1">
    <source>
        <dbReference type="ARBA" id="ARBA00022598"/>
    </source>
</evidence>
<dbReference type="InterPro" id="IPR006162">
    <property type="entry name" value="Ppantetheine_attach_site"/>
</dbReference>
<dbReference type="SUPFAM" id="SSF56801">
    <property type="entry name" value="Acetyl-CoA synthetase-like"/>
    <property type="match status" value="1"/>
</dbReference>
<dbReference type="InterPro" id="IPR042099">
    <property type="entry name" value="ANL_N_sf"/>
</dbReference>
<dbReference type="Proteomes" id="UP001596037">
    <property type="component" value="Unassembled WGS sequence"/>
</dbReference>
<protein>
    <submittedName>
        <fullName evidence="4">AMP-binding protein</fullName>
    </submittedName>
</protein>
<dbReference type="InterPro" id="IPR025110">
    <property type="entry name" value="AMP-bd_C"/>
</dbReference>
<feature type="domain" description="AMP-binding enzyme C-terminal" evidence="3">
    <location>
        <begin position="329"/>
        <end position="402"/>
    </location>
</feature>
<evidence type="ECO:0000259" key="3">
    <source>
        <dbReference type="Pfam" id="PF13193"/>
    </source>
</evidence>